<evidence type="ECO:0000259" key="1">
    <source>
        <dbReference type="PROSITE" id="PS50887"/>
    </source>
</evidence>
<dbReference type="RefSeq" id="WP_017156158.1">
    <property type="nucleotide sequence ID" value="NZ_CP083575.1"/>
</dbReference>
<keyword evidence="2" id="KW-0808">Transferase</keyword>
<dbReference type="InterPro" id="IPR029016">
    <property type="entry name" value="GAF-like_dom_sf"/>
</dbReference>
<dbReference type="InterPro" id="IPR029787">
    <property type="entry name" value="Nucleotide_cyclase"/>
</dbReference>
<dbReference type="EMBL" id="JAGHXW010000030">
    <property type="protein sequence ID" value="MBO9759980.1"/>
    <property type="molecule type" value="Genomic_DNA"/>
</dbReference>
<organism evidence="2 3">
    <name type="scientific">Xanthomonas manihotis</name>
    <dbReference type="NCBI Taxonomy" id="43353"/>
    <lineage>
        <taxon>Bacteria</taxon>
        <taxon>Pseudomonadati</taxon>
        <taxon>Pseudomonadota</taxon>
        <taxon>Gammaproteobacteria</taxon>
        <taxon>Lysobacterales</taxon>
        <taxon>Lysobacteraceae</taxon>
        <taxon>Xanthomonas</taxon>
    </lineage>
</organism>
<dbReference type="PANTHER" id="PTHR43102:SF2">
    <property type="entry name" value="GAF DOMAIN-CONTAINING PROTEIN"/>
    <property type="match status" value="1"/>
</dbReference>
<dbReference type="InterPro" id="IPR000160">
    <property type="entry name" value="GGDEF_dom"/>
</dbReference>
<dbReference type="SMART" id="SM00065">
    <property type="entry name" value="GAF"/>
    <property type="match status" value="1"/>
</dbReference>
<reference evidence="2" key="1">
    <citation type="submission" date="2021-03" db="EMBL/GenBank/DDBJ databases">
        <title>Molecular characterization of Xanthomonas species pathogenic on Araceae and the development of a triplex TaqMan assay for detection of X. phaseoli pv. dieffenbachiae.</title>
        <authorList>
            <person name="Van Der Wolf J."/>
            <person name="Krijger M."/>
            <person name="Mendes O."/>
            <person name="Brankovics B."/>
            <person name="Bonants P."/>
            <person name="Meekes E."/>
        </authorList>
    </citation>
    <scope>NUCLEOTIDE SEQUENCE</scope>
    <source>
        <strain evidence="2">NBC1264</strain>
    </source>
</reference>
<dbReference type="SUPFAM" id="SSF55781">
    <property type="entry name" value="GAF domain-like"/>
    <property type="match status" value="1"/>
</dbReference>
<dbReference type="NCBIfam" id="TIGR00254">
    <property type="entry name" value="GGDEF"/>
    <property type="match status" value="1"/>
</dbReference>
<sequence length="368" mass="39547">MFPVVLCMQIPDAPALNLTHATLLPGGVNAMIGARLPANEDERVQALHAYRLLDTAPEPSYDAFTAIAAAVCRMPMALISLVDTHRQWFKSRLGMQHSETPRELSFCAHAILQADQVMEVGDTHLDERFVRNALVTGEPQIRFYAGAPLLTPDGIALGTLCVLDRVPRRLSVTERDALQALSKQVVSTIELQQAARLVELDALRDALTGQWNRAGLERALHALADAPSAAADAPLGFMLLELDGFKRQKLQAGAAAADATLLQVATLLETQLPPAAIVARLACDQVCVALPATAASAAFATAEDLRKAVEDAHWPTGPLTLSAGVVEVATPTALDSNTLLARARHALQQARGDGRNRVHRFDGWQLRA</sequence>
<dbReference type="PANTHER" id="PTHR43102">
    <property type="entry name" value="SLR1143 PROTEIN"/>
    <property type="match status" value="1"/>
</dbReference>
<feature type="domain" description="GGDEF" evidence="1">
    <location>
        <begin position="233"/>
        <end position="363"/>
    </location>
</feature>
<evidence type="ECO:0000313" key="2">
    <source>
        <dbReference type="EMBL" id="MBO9759980.1"/>
    </source>
</evidence>
<dbReference type="InterPro" id="IPR003018">
    <property type="entry name" value="GAF"/>
</dbReference>
<comment type="caution">
    <text evidence="2">The sequence shown here is derived from an EMBL/GenBank/DDBJ whole genome shotgun (WGS) entry which is preliminary data.</text>
</comment>
<dbReference type="AlphaFoldDB" id="A0A8I1XM01"/>
<dbReference type="Proteomes" id="UP000668572">
    <property type="component" value="Unassembled WGS sequence"/>
</dbReference>
<dbReference type="Pfam" id="PF01590">
    <property type="entry name" value="GAF"/>
    <property type="match status" value="1"/>
</dbReference>
<keyword evidence="2" id="KW-0548">Nucleotidyltransferase</keyword>
<protein>
    <submittedName>
        <fullName evidence="2">Diguanylate cyclase</fullName>
        <ecNumber evidence="2">2.7.7.65</ecNumber>
    </submittedName>
</protein>
<evidence type="ECO:0000313" key="3">
    <source>
        <dbReference type="Proteomes" id="UP000668572"/>
    </source>
</evidence>
<gene>
    <name evidence="2" type="ORF">J7405_10580</name>
</gene>
<dbReference type="EC" id="2.7.7.65" evidence="2"/>
<dbReference type="SMART" id="SM00267">
    <property type="entry name" value="GGDEF"/>
    <property type="match status" value="1"/>
</dbReference>
<accession>A0A8I1XM01</accession>
<dbReference type="PROSITE" id="PS50887">
    <property type="entry name" value="GGDEF"/>
    <property type="match status" value="1"/>
</dbReference>
<dbReference type="Pfam" id="PF00990">
    <property type="entry name" value="GGDEF"/>
    <property type="match status" value="1"/>
</dbReference>
<dbReference type="GO" id="GO:0052621">
    <property type="term" value="F:diguanylate cyclase activity"/>
    <property type="evidence" value="ECO:0007669"/>
    <property type="project" value="UniProtKB-EC"/>
</dbReference>
<dbReference type="SUPFAM" id="SSF55073">
    <property type="entry name" value="Nucleotide cyclase"/>
    <property type="match status" value="1"/>
</dbReference>
<proteinExistence type="predicted"/>
<dbReference type="Gene3D" id="3.30.70.270">
    <property type="match status" value="1"/>
</dbReference>
<name>A0A8I1XM01_XANMN</name>
<dbReference type="InterPro" id="IPR043128">
    <property type="entry name" value="Rev_trsase/Diguanyl_cyclase"/>
</dbReference>
<dbReference type="Gene3D" id="3.30.450.40">
    <property type="match status" value="1"/>
</dbReference>